<dbReference type="Pfam" id="PF09836">
    <property type="entry name" value="DUF2063"/>
    <property type="match status" value="1"/>
</dbReference>
<dbReference type="Gene3D" id="1.10.150.690">
    <property type="entry name" value="DUF2063"/>
    <property type="match status" value="1"/>
</dbReference>
<evidence type="ECO:0000259" key="1">
    <source>
        <dbReference type="Pfam" id="PF09836"/>
    </source>
</evidence>
<dbReference type="RefSeq" id="WP_104516997.1">
    <property type="nucleotide sequence ID" value="NZ_NHRY01000032.1"/>
</dbReference>
<sequence length="263" mass="27874">MPTLREIQRGFRDSLLDSGREAIAGAIAGDEIAAVDRLCIHRNTMRSVLTGSLRLSYPAVDRLVGGDFFDMAAARFIRTHPPVSGCLDDYGEAFAAFLQAMPETAGLPYLGDVARYEWALTRAAHAEDRAALDLMALGDIAPALHDGLRFMPHPSVSLLDLDYPADAIADAVMAGADDAMAGIAVSSGPVRLVVDRAGDGVRSERLEADAFRFLQALFGGQTLGALAAWGDSDVARYLAEQFTKGRLAGFTTEPAASLSGSLS</sequence>
<dbReference type="EMBL" id="NHRY01000032">
    <property type="protein sequence ID" value="PPQ39523.1"/>
    <property type="molecule type" value="Genomic_DNA"/>
</dbReference>
<dbReference type="Proteomes" id="UP000239724">
    <property type="component" value="Unassembled WGS sequence"/>
</dbReference>
<dbReference type="AlphaFoldDB" id="A0A2S6NP29"/>
<organism evidence="2 3">
    <name type="scientific">Rhodopila globiformis</name>
    <name type="common">Rhodopseudomonas globiformis</name>
    <dbReference type="NCBI Taxonomy" id="1071"/>
    <lineage>
        <taxon>Bacteria</taxon>
        <taxon>Pseudomonadati</taxon>
        <taxon>Pseudomonadota</taxon>
        <taxon>Alphaproteobacteria</taxon>
        <taxon>Acetobacterales</taxon>
        <taxon>Acetobacteraceae</taxon>
        <taxon>Rhodopila</taxon>
    </lineage>
</organism>
<protein>
    <recommendedName>
        <fullName evidence="1">Putative DNA-binding domain-containing protein</fullName>
    </recommendedName>
</protein>
<evidence type="ECO:0000313" key="3">
    <source>
        <dbReference type="Proteomes" id="UP000239724"/>
    </source>
</evidence>
<comment type="caution">
    <text evidence="2">The sequence shown here is derived from an EMBL/GenBank/DDBJ whole genome shotgun (WGS) entry which is preliminary data.</text>
</comment>
<proteinExistence type="predicted"/>
<dbReference type="OrthoDB" id="4146344at2"/>
<name>A0A2S6NP29_RHOGL</name>
<reference evidence="2 3" key="1">
    <citation type="journal article" date="2018" name="Arch. Microbiol.">
        <title>New insights into the metabolic potential of the phototrophic purple bacterium Rhodopila globiformis DSM 161(T) from its draft genome sequence and evidence for a vanadium-dependent nitrogenase.</title>
        <authorList>
            <person name="Imhoff J.F."/>
            <person name="Rahn T."/>
            <person name="Kunzel S."/>
            <person name="Neulinger S.C."/>
        </authorList>
    </citation>
    <scope>NUCLEOTIDE SEQUENCE [LARGE SCALE GENOMIC DNA]</scope>
    <source>
        <strain evidence="2 3">DSM 161</strain>
    </source>
</reference>
<dbReference type="InterPro" id="IPR018640">
    <property type="entry name" value="DUF2063"/>
</dbReference>
<gene>
    <name evidence="2" type="ORF">CCS01_01110</name>
</gene>
<dbReference type="InterPro" id="IPR044922">
    <property type="entry name" value="DUF2063_N_sf"/>
</dbReference>
<keyword evidence="3" id="KW-1185">Reference proteome</keyword>
<evidence type="ECO:0000313" key="2">
    <source>
        <dbReference type="EMBL" id="PPQ39523.1"/>
    </source>
</evidence>
<feature type="domain" description="Putative DNA-binding" evidence="1">
    <location>
        <begin position="6"/>
        <end position="98"/>
    </location>
</feature>
<accession>A0A2S6NP29</accession>